<evidence type="ECO:0000256" key="13">
    <source>
        <dbReference type="ARBA" id="ARBA00023295"/>
    </source>
</evidence>
<dbReference type="GO" id="GO:0006284">
    <property type="term" value="P:base-excision repair"/>
    <property type="evidence" value="ECO:0007669"/>
    <property type="project" value="InterPro"/>
</dbReference>
<dbReference type="CDD" id="cd08966">
    <property type="entry name" value="EcFpg-like_N"/>
    <property type="match status" value="1"/>
</dbReference>
<dbReference type="NCBIfam" id="NF002211">
    <property type="entry name" value="PRK01103.1"/>
    <property type="match status" value="1"/>
</dbReference>
<evidence type="ECO:0000313" key="18">
    <source>
        <dbReference type="EMBL" id="MBC3765896.1"/>
    </source>
</evidence>
<reference evidence="18" key="1">
    <citation type="journal article" date="2018" name="Int. J. Syst. Evol. Microbiol.">
        <title>Neptunicella marina gen. nov., sp. nov., isolated from surface seawater.</title>
        <authorList>
            <person name="Liu X."/>
            <person name="Lai Q."/>
            <person name="Du Y."/>
            <person name="Zhang X."/>
            <person name="Liu Z."/>
            <person name="Sun F."/>
            <person name="Shao Z."/>
        </authorList>
    </citation>
    <scope>NUCLEOTIDE SEQUENCE</scope>
    <source>
        <strain evidence="18">S27-2</strain>
    </source>
</reference>
<dbReference type="InterPro" id="IPR015886">
    <property type="entry name" value="H2TH_FPG"/>
</dbReference>
<dbReference type="GO" id="GO:0003684">
    <property type="term" value="F:damaged DNA binding"/>
    <property type="evidence" value="ECO:0007669"/>
    <property type="project" value="InterPro"/>
</dbReference>
<comment type="catalytic activity">
    <reaction evidence="1 15">
        <text>Hydrolysis of DNA containing ring-opened 7-methylguanine residues, releasing 2,6-diamino-4-hydroxy-5-(N-methyl)formamidopyrimidine.</text>
        <dbReference type="EC" id="3.2.2.23"/>
    </reaction>
</comment>
<protein>
    <recommendedName>
        <fullName evidence="15">Formamidopyrimidine-DNA glycosylase</fullName>
        <shortName evidence="15">Fapy-DNA glycosylase</shortName>
        <ecNumber evidence="15">3.2.2.23</ecNumber>
    </recommendedName>
    <alternativeName>
        <fullName evidence="15">DNA-(apurinic or apyrimidinic site) lyase MutM</fullName>
        <shortName evidence="15">AP lyase MutM</shortName>
        <ecNumber evidence="15">4.2.99.18</ecNumber>
    </alternativeName>
</protein>
<gene>
    <name evidence="15 18" type="primary">mutM</name>
    <name evidence="15" type="synonym">fpg</name>
    <name evidence="18" type="ORF">H8B19_08405</name>
</gene>
<sequence length="269" mass="30284">MPELPEVEVSRMGISPYLLGKTIEKIIVRQPQLRWRVPDEIQLTQGLPIDAIHRRAKYLLMETTAGSIIVHLGMSGKLRVIDKNTPVQKHDHVDLVTTDGLALRYNDPRRFGAWLWQPVNEQHQVFSSLGPEPLTDDFNAERLIKMAKQRKMAVKNFIMDNKVVVGVGNIYANEALFKSGITPLRHACDISNNQYQQLTQHIKTVLASAIEQGGTTLKDFAQADGKPGYFAQKLMVYGRKGQQCFSCDSTIESVVIGQRNSFYCPTCQS</sequence>
<dbReference type="FunFam" id="3.20.190.10:FF:000001">
    <property type="entry name" value="Formamidopyrimidine-DNA glycosylase"/>
    <property type="match status" value="1"/>
</dbReference>
<evidence type="ECO:0000259" key="17">
    <source>
        <dbReference type="PROSITE" id="PS51068"/>
    </source>
</evidence>
<feature type="active site" description="Proton donor" evidence="15">
    <location>
        <position position="3"/>
    </location>
</feature>
<dbReference type="GO" id="GO:0140078">
    <property type="term" value="F:class I DNA-(apurinic or apyrimidinic site) endonuclease activity"/>
    <property type="evidence" value="ECO:0007669"/>
    <property type="project" value="UniProtKB-EC"/>
</dbReference>
<dbReference type="AlphaFoldDB" id="A0A8J6IUK1"/>
<organism evidence="18 19">
    <name type="scientific">Neptunicella marina</name>
    <dbReference type="NCBI Taxonomy" id="2125989"/>
    <lineage>
        <taxon>Bacteria</taxon>
        <taxon>Pseudomonadati</taxon>
        <taxon>Pseudomonadota</taxon>
        <taxon>Gammaproteobacteria</taxon>
        <taxon>Alteromonadales</taxon>
        <taxon>Alteromonadaceae</taxon>
        <taxon>Neptunicella</taxon>
    </lineage>
</organism>
<feature type="domain" description="Formamidopyrimidine-DNA glycosylase catalytic" evidence="17">
    <location>
        <begin position="2"/>
        <end position="112"/>
    </location>
</feature>
<dbReference type="EC" id="3.2.2.23" evidence="15"/>
<dbReference type="HAMAP" id="MF_00103">
    <property type="entry name" value="Fapy_DNA_glycosyl"/>
    <property type="match status" value="1"/>
</dbReference>
<keyword evidence="9 15" id="KW-0238">DNA-binding</keyword>
<evidence type="ECO:0000256" key="9">
    <source>
        <dbReference type="ARBA" id="ARBA00023125"/>
    </source>
</evidence>
<dbReference type="PANTHER" id="PTHR22993">
    <property type="entry name" value="FORMAMIDOPYRIMIDINE-DNA GLYCOSYLASE"/>
    <property type="match status" value="1"/>
</dbReference>
<feature type="active site" description="Schiff-base intermediate with DNA" evidence="15">
    <location>
        <position position="2"/>
    </location>
</feature>
<dbReference type="SUPFAM" id="SSF81624">
    <property type="entry name" value="N-terminal domain of MutM-like DNA repair proteins"/>
    <property type="match status" value="1"/>
</dbReference>
<dbReference type="GO" id="GO:0008270">
    <property type="term" value="F:zinc ion binding"/>
    <property type="evidence" value="ECO:0007669"/>
    <property type="project" value="UniProtKB-UniRule"/>
</dbReference>
<proteinExistence type="inferred from homology"/>
<evidence type="ECO:0000256" key="15">
    <source>
        <dbReference type="HAMAP-Rule" id="MF_00103"/>
    </source>
</evidence>
<dbReference type="Proteomes" id="UP000601768">
    <property type="component" value="Unassembled WGS sequence"/>
</dbReference>
<dbReference type="FunFam" id="1.10.8.50:FF:000003">
    <property type="entry name" value="Formamidopyrimidine-DNA glycosylase"/>
    <property type="match status" value="1"/>
</dbReference>
<keyword evidence="19" id="KW-1185">Reference proteome</keyword>
<feature type="active site" description="Proton donor; for delta-elimination activity" evidence="15">
    <location>
        <position position="259"/>
    </location>
</feature>
<dbReference type="PROSITE" id="PS51066">
    <property type="entry name" value="ZF_FPG_2"/>
    <property type="match status" value="1"/>
</dbReference>
<dbReference type="InterPro" id="IPR020629">
    <property type="entry name" value="FPG_Glyclase"/>
</dbReference>
<dbReference type="InterPro" id="IPR010979">
    <property type="entry name" value="Ribosomal_uS13-like_H2TH"/>
</dbReference>
<dbReference type="EMBL" id="JACNEP010000005">
    <property type="protein sequence ID" value="MBC3765896.1"/>
    <property type="molecule type" value="Genomic_DNA"/>
</dbReference>
<dbReference type="RefSeq" id="WP_186506352.1">
    <property type="nucleotide sequence ID" value="NZ_JACNEP010000005.1"/>
</dbReference>
<comment type="function">
    <text evidence="15">Involved in base excision repair of DNA damaged by oxidation or by mutagenic agents. Acts as DNA glycosylase that recognizes and removes damaged bases. Has a preference for oxidized purines, such as 7,8-dihydro-8-oxoguanine (8-oxoG). Has AP (apurinic/apyrimidinic) lyase activity and introduces nicks in the DNA strand. Cleaves the DNA backbone by beta-delta elimination to generate a single-strand break at the site of the removed base with both 3'- and 5'-phosphates.</text>
</comment>
<name>A0A8J6IUK1_9ALTE</name>
<evidence type="ECO:0000256" key="7">
    <source>
        <dbReference type="ARBA" id="ARBA00022801"/>
    </source>
</evidence>
<evidence type="ECO:0000256" key="3">
    <source>
        <dbReference type="ARBA" id="ARBA00011245"/>
    </source>
</evidence>
<keyword evidence="13 15" id="KW-0326">Glycosidase</keyword>
<dbReference type="EC" id="4.2.99.18" evidence="15"/>
<comment type="catalytic activity">
    <reaction evidence="14 15">
        <text>2'-deoxyribonucleotide-(2'-deoxyribose 5'-phosphate)-2'-deoxyribonucleotide-DNA = a 3'-end 2'-deoxyribonucleotide-(2,3-dehydro-2,3-deoxyribose 5'-phosphate)-DNA + a 5'-end 5'-phospho-2'-deoxyribonucleoside-DNA + H(+)</text>
        <dbReference type="Rhea" id="RHEA:66592"/>
        <dbReference type="Rhea" id="RHEA-COMP:13180"/>
        <dbReference type="Rhea" id="RHEA-COMP:16897"/>
        <dbReference type="Rhea" id="RHEA-COMP:17067"/>
        <dbReference type="ChEBI" id="CHEBI:15378"/>
        <dbReference type="ChEBI" id="CHEBI:136412"/>
        <dbReference type="ChEBI" id="CHEBI:157695"/>
        <dbReference type="ChEBI" id="CHEBI:167181"/>
        <dbReference type="EC" id="4.2.99.18"/>
    </reaction>
</comment>
<dbReference type="InterPro" id="IPR012319">
    <property type="entry name" value="FPG_cat"/>
</dbReference>
<comment type="similarity">
    <text evidence="2 15">Belongs to the FPG family.</text>
</comment>
<keyword evidence="10 15" id="KW-0234">DNA repair</keyword>
<feature type="active site" description="Proton donor; for beta-elimination activity" evidence="15">
    <location>
        <position position="57"/>
    </location>
</feature>
<evidence type="ECO:0000256" key="6">
    <source>
        <dbReference type="ARBA" id="ARBA00022771"/>
    </source>
</evidence>
<dbReference type="SMART" id="SM01232">
    <property type="entry name" value="H2TH"/>
    <property type="match status" value="1"/>
</dbReference>
<dbReference type="Pfam" id="PF06827">
    <property type="entry name" value="zf-FPG_IleRS"/>
    <property type="match status" value="1"/>
</dbReference>
<keyword evidence="4 15" id="KW-0479">Metal-binding</keyword>
<feature type="binding site" evidence="15">
    <location>
        <position position="109"/>
    </location>
    <ligand>
        <name>DNA</name>
        <dbReference type="ChEBI" id="CHEBI:16991"/>
    </ligand>
</feature>
<dbReference type="InterPro" id="IPR010663">
    <property type="entry name" value="Znf_FPG/IleRS"/>
</dbReference>
<dbReference type="SUPFAM" id="SSF46946">
    <property type="entry name" value="S13-like H2TH domain"/>
    <property type="match status" value="1"/>
</dbReference>
<dbReference type="PROSITE" id="PS51068">
    <property type="entry name" value="FPG_CAT"/>
    <property type="match status" value="1"/>
</dbReference>
<keyword evidence="11 15" id="KW-0456">Lyase</keyword>
<dbReference type="InterPro" id="IPR035937">
    <property type="entry name" value="FPG_N"/>
</dbReference>
<evidence type="ECO:0000256" key="8">
    <source>
        <dbReference type="ARBA" id="ARBA00022833"/>
    </source>
</evidence>
<dbReference type="GO" id="GO:0034039">
    <property type="term" value="F:8-oxo-7,8-dihydroguanine DNA N-glycosylase activity"/>
    <property type="evidence" value="ECO:0007669"/>
    <property type="project" value="TreeGrafter"/>
</dbReference>
<evidence type="ECO:0000256" key="2">
    <source>
        <dbReference type="ARBA" id="ARBA00009409"/>
    </source>
</evidence>
<dbReference type="SUPFAM" id="SSF57716">
    <property type="entry name" value="Glucocorticoid receptor-like (DNA-binding domain)"/>
    <property type="match status" value="1"/>
</dbReference>
<keyword evidence="6 15" id="KW-0863">Zinc-finger</keyword>
<evidence type="ECO:0000259" key="16">
    <source>
        <dbReference type="PROSITE" id="PS51066"/>
    </source>
</evidence>
<dbReference type="Gene3D" id="1.10.8.50">
    <property type="match status" value="1"/>
</dbReference>
<feature type="domain" description="FPG-type" evidence="16">
    <location>
        <begin position="235"/>
        <end position="269"/>
    </location>
</feature>
<keyword evidence="5 15" id="KW-0227">DNA damage</keyword>
<comment type="cofactor">
    <cofactor evidence="15">
        <name>Zn(2+)</name>
        <dbReference type="ChEBI" id="CHEBI:29105"/>
    </cofactor>
    <text evidence="15">Binds 1 zinc ion per subunit.</text>
</comment>
<evidence type="ECO:0000256" key="12">
    <source>
        <dbReference type="ARBA" id="ARBA00023268"/>
    </source>
</evidence>
<evidence type="ECO:0000256" key="14">
    <source>
        <dbReference type="ARBA" id="ARBA00044632"/>
    </source>
</evidence>
<evidence type="ECO:0000313" key="19">
    <source>
        <dbReference type="Proteomes" id="UP000601768"/>
    </source>
</evidence>
<dbReference type="SMART" id="SM00898">
    <property type="entry name" value="Fapy_DNA_glyco"/>
    <property type="match status" value="1"/>
</dbReference>
<dbReference type="Pfam" id="PF01149">
    <property type="entry name" value="Fapy_DNA_glyco"/>
    <property type="match status" value="1"/>
</dbReference>
<dbReference type="InterPro" id="IPR000214">
    <property type="entry name" value="Znf_DNA_glyclase/AP_lyase"/>
</dbReference>
<feature type="binding site" evidence="15">
    <location>
        <position position="90"/>
    </location>
    <ligand>
        <name>DNA</name>
        <dbReference type="ChEBI" id="CHEBI:16991"/>
    </ligand>
</feature>
<reference evidence="18" key="2">
    <citation type="submission" date="2020-08" db="EMBL/GenBank/DDBJ databases">
        <authorList>
            <person name="Lai Q."/>
        </authorList>
    </citation>
    <scope>NUCLEOTIDE SEQUENCE</scope>
    <source>
        <strain evidence="18">S27-2</strain>
    </source>
</reference>
<accession>A0A8J6IUK1</accession>
<dbReference type="Pfam" id="PF06831">
    <property type="entry name" value="H2TH"/>
    <property type="match status" value="1"/>
</dbReference>
<evidence type="ECO:0000256" key="10">
    <source>
        <dbReference type="ARBA" id="ARBA00023204"/>
    </source>
</evidence>
<dbReference type="PANTHER" id="PTHR22993:SF9">
    <property type="entry name" value="FORMAMIDOPYRIMIDINE-DNA GLYCOSYLASE"/>
    <property type="match status" value="1"/>
</dbReference>
<keyword evidence="12 15" id="KW-0511">Multifunctional enzyme</keyword>
<evidence type="ECO:0000256" key="4">
    <source>
        <dbReference type="ARBA" id="ARBA00022723"/>
    </source>
</evidence>
<keyword evidence="8 15" id="KW-0862">Zinc</keyword>
<evidence type="ECO:0000256" key="1">
    <source>
        <dbReference type="ARBA" id="ARBA00001668"/>
    </source>
</evidence>
<keyword evidence="7 15" id="KW-0378">Hydrolase</keyword>
<dbReference type="NCBIfam" id="TIGR00577">
    <property type="entry name" value="fpg"/>
    <property type="match status" value="1"/>
</dbReference>
<feature type="binding site" evidence="15">
    <location>
        <position position="150"/>
    </location>
    <ligand>
        <name>DNA</name>
        <dbReference type="ChEBI" id="CHEBI:16991"/>
    </ligand>
</feature>
<comment type="caution">
    <text evidence="18">The sequence shown here is derived from an EMBL/GenBank/DDBJ whole genome shotgun (WGS) entry which is preliminary data.</text>
</comment>
<evidence type="ECO:0000256" key="11">
    <source>
        <dbReference type="ARBA" id="ARBA00023239"/>
    </source>
</evidence>
<evidence type="ECO:0000256" key="5">
    <source>
        <dbReference type="ARBA" id="ARBA00022763"/>
    </source>
</evidence>
<comment type="subunit">
    <text evidence="3 15">Monomer.</text>
</comment>
<dbReference type="Gene3D" id="3.20.190.10">
    <property type="entry name" value="MutM-like, N-terminal"/>
    <property type="match status" value="1"/>
</dbReference>